<proteinExistence type="predicted"/>
<organism evidence="1">
    <name type="scientific">Ralstonia solanacearum</name>
    <name type="common">Pseudomonas solanacearum</name>
    <dbReference type="NCBI Taxonomy" id="305"/>
    <lineage>
        <taxon>Bacteria</taxon>
        <taxon>Pseudomonadati</taxon>
        <taxon>Pseudomonadota</taxon>
        <taxon>Betaproteobacteria</taxon>
        <taxon>Burkholderiales</taxon>
        <taxon>Burkholderiaceae</taxon>
        <taxon>Ralstonia</taxon>
        <taxon>Ralstonia solanacearum species complex</taxon>
    </lineage>
</organism>
<dbReference type="EMBL" id="LN899825">
    <property type="protein sequence ID" value="CUV34475.1"/>
    <property type="molecule type" value="Genomic_DNA"/>
</dbReference>
<name>A0A0S4VJ07_RALSL</name>
<sequence length="20" mass="2512">MRRNVTLHRYTHTTTLRINK</sequence>
<gene>
    <name evidence="1" type="ORF">TD1301_v1_930030</name>
    <name evidence="2" type="ORF">TO10_v1_1240027</name>
</gene>
<accession>A0A0S4VJ07</accession>
<protein>
    <submittedName>
        <fullName evidence="1">Uncharacterized protein</fullName>
    </submittedName>
</protein>
<dbReference type="AlphaFoldDB" id="A0A0S4VJ07"/>
<dbReference type="EMBL" id="LN899827">
    <property type="protein sequence ID" value="CUV47934.1"/>
    <property type="molecule type" value="Genomic_DNA"/>
</dbReference>
<reference evidence="1" key="1">
    <citation type="submission" date="2015-10" db="EMBL/GenBank/DDBJ databases">
        <authorList>
            <person name="Gilbert D.G."/>
        </authorList>
    </citation>
    <scope>NUCLEOTIDE SEQUENCE</scope>
    <source>
        <strain evidence="1">Phyl III-seqv23</strain>
    </source>
</reference>
<evidence type="ECO:0000313" key="1">
    <source>
        <dbReference type="EMBL" id="CUV34475.1"/>
    </source>
</evidence>
<evidence type="ECO:0000313" key="2">
    <source>
        <dbReference type="EMBL" id="CUV47934.1"/>
    </source>
</evidence>